<dbReference type="Pfam" id="PF05389">
    <property type="entry name" value="MecA"/>
    <property type="match status" value="2"/>
</dbReference>
<evidence type="ECO:0000256" key="1">
    <source>
        <dbReference type="ARBA" id="ARBA00005397"/>
    </source>
</evidence>
<name>A0ABR7INK8_9CLOT</name>
<sequence length="187" mass="21621">MKIELLDQQTIKVILTSDDMQEFDITYEEMDYNDPVTRRAIVAMLYRIKEQTCVDLTKGKLFIEAFPVEPDGCILYINMCKQVSNKTSQCNIPLVFSFSSIEEVFRVCETLFQYYSHLIFKSSLYRMGNIYFLSVYSFCKLEEKLTAIISEYGILQGKGSLYTASLQEYSQCIIPTTAIETLAYPKN</sequence>
<reference evidence="2 3" key="1">
    <citation type="submission" date="2020-08" db="EMBL/GenBank/DDBJ databases">
        <title>Genome public.</title>
        <authorList>
            <person name="Liu C."/>
            <person name="Sun Q."/>
        </authorList>
    </citation>
    <scope>NUCLEOTIDE SEQUENCE [LARGE SCALE GENOMIC DNA]</scope>
    <source>
        <strain evidence="2 3">NSJ-27</strain>
    </source>
</reference>
<dbReference type="EMBL" id="JACOQK010000001">
    <property type="protein sequence ID" value="MBC5786714.1"/>
    <property type="molecule type" value="Genomic_DNA"/>
</dbReference>
<evidence type="ECO:0000313" key="2">
    <source>
        <dbReference type="EMBL" id="MBC5786714.1"/>
    </source>
</evidence>
<accession>A0ABR7INK8</accession>
<dbReference type="Proteomes" id="UP000649151">
    <property type="component" value="Unassembled WGS sequence"/>
</dbReference>
<dbReference type="InterPro" id="IPR038471">
    <property type="entry name" value="MecA_C_sf"/>
</dbReference>
<dbReference type="Gene3D" id="3.30.70.1950">
    <property type="match status" value="1"/>
</dbReference>
<keyword evidence="3" id="KW-1185">Reference proteome</keyword>
<comment type="caution">
    <text evidence="2">The sequence shown here is derived from an EMBL/GenBank/DDBJ whole genome shotgun (WGS) entry which is preliminary data.</text>
</comment>
<protein>
    <submittedName>
        <fullName evidence="2">Adaptor protein MecA</fullName>
    </submittedName>
</protein>
<organism evidence="2 3">
    <name type="scientific">Clostridium facile</name>
    <dbReference type="NCBI Taxonomy" id="2763035"/>
    <lineage>
        <taxon>Bacteria</taxon>
        <taxon>Bacillati</taxon>
        <taxon>Bacillota</taxon>
        <taxon>Clostridia</taxon>
        <taxon>Eubacteriales</taxon>
        <taxon>Clostridiaceae</taxon>
        <taxon>Clostridium</taxon>
    </lineage>
</organism>
<gene>
    <name evidence="2" type="ORF">H8Z77_01555</name>
</gene>
<comment type="similarity">
    <text evidence="1">Belongs to the MecA family.</text>
</comment>
<evidence type="ECO:0000313" key="3">
    <source>
        <dbReference type="Proteomes" id="UP000649151"/>
    </source>
</evidence>
<dbReference type="InterPro" id="IPR008681">
    <property type="entry name" value="Neg-reg_MecA"/>
</dbReference>
<dbReference type="RefSeq" id="WP_186995953.1">
    <property type="nucleotide sequence ID" value="NZ_JACOQK010000001.1"/>
</dbReference>
<proteinExistence type="inferred from homology"/>